<dbReference type="RefSeq" id="WP_123873656.1">
    <property type="nucleotide sequence ID" value="NZ_CBCRVL010000017.1"/>
</dbReference>
<reference evidence="1 2" key="1">
    <citation type="journal article" date="2007" name="Int. J. Syst. Evol. Microbiol.">
        <title>Chryseobacterium flavum sp. nov., isolated from polluted soil.</title>
        <authorList>
            <person name="Zhou Y."/>
            <person name="Dong J."/>
            <person name="Wang X."/>
            <person name="Huang X."/>
            <person name="Zhang K.Y."/>
            <person name="Zhang Y.Q."/>
            <person name="Guo Y.F."/>
            <person name="Lai R."/>
            <person name="Li W.J."/>
        </authorList>
    </citation>
    <scope>NUCLEOTIDE SEQUENCE [LARGE SCALE GENOMIC DNA]</scope>
    <source>
        <strain evidence="1 2">KCTC 12877</strain>
    </source>
</reference>
<accession>A0A3D9CQC5</accession>
<evidence type="ECO:0000313" key="1">
    <source>
        <dbReference type="EMBL" id="REC67972.1"/>
    </source>
</evidence>
<keyword evidence="2" id="KW-1185">Reference proteome</keyword>
<gene>
    <name evidence="1" type="ORF">DRF59_06565</name>
</gene>
<dbReference type="Proteomes" id="UP000256769">
    <property type="component" value="Unassembled WGS sequence"/>
</dbReference>
<sequence>MITTLSMIAFMHSYAQVGINTTQPHPSSALDIAGDNKGFLPPRITLKGTTDNVTIPDPANGLLIYNTASAGSGINTVIPGYYYWNGSMWALLANSLNTWSTSGNSGTDPQYNFIGTQDDKDLVFKRNGIISGRFFKESIGLGTKALESLSPTTRFNIGIGSFSLAKNVSGEHNVGIGMNTLAENRTAYNTAIGSSALSRVSSGDANTAVGNGASQNLIYGRMNTSIGHNSFYNGVTGSYNTGIGSYTLYNNGYGEYNTAVGVEALNKTQYGSFNTALGNKALYNLKPAAVNVGDKNVALGSNAGDNLVSGSNNIMLGADTKAVNTSGNNQLNIGNGIYGINMGSNTQRVGIGISAPAAAFHNNGTTAFTVGTQGTDKTVILLSDGIFTPPDAGSSNGVLYIIRNTGTATIKINNIVDYGSTAAGPFLLTGAVTIISNGTDWYRIQ</sequence>
<dbReference type="AlphaFoldDB" id="A0A3D9CQC5"/>
<name>A0A3D9CQC5_9FLAO</name>
<evidence type="ECO:0008006" key="3">
    <source>
        <dbReference type="Google" id="ProtNLM"/>
    </source>
</evidence>
<dbReference type="OrthoDB" id="1488700at2"/>
<evidence type="ECO:0000313" key="2">
    <source>
        <dbReference type="Proteomes" id="UP000256769"/>
    </source>
</evidence>
<protein>
    <recommendedName>
        <fullName evidence="3">Trimeric autotransporter adhesin YadA-like head domain-containing protein</fullName>
    </recommendedName>
</protein>
<proteinExistence type="predicted"/>
<organism evidence="1 2">
    <name type="scientific">Chryseobacterium flavum</name>
    <dbReference type="NCBI Taxonomy" id="415851"/>
    <lineage>
        <taxon>Bacteria</taxon>
        <taxon>Pseudomonadati</taxon>
        <taxon>Bacteroidota</taxon>
        <taxon>Flavobacteriia</taxon>
        <taxon>Flavobacteriales</taxon>
        <taxon>Weeksellaceae</taxon>
        <taxon>Chryseobacterium group</taxon>
        <taxon>Chryseobacterium</taxon>
    </lineage>
</organism>
<comment type="caution">
    <text evidence="1">The sequence shown here is derived from an EMBL/GenBank/DDBJ whole genome shotgun (WGS) entry which is preliminary data.</text>
</comment>
<dbReference type="EMBL" id="QNUE01000004">
    <property type="protein sequence ID" value="REC67972.1"/>
    <property type="molecule type" value="Genomic_DNA"/>
</dbReference>